<evidence type="ECO:0000256" key="1">
    <source>
        <dbReference type="ARBA" id="ARBA00000707"/>
    </source>
</evidence>
<reference evidence="9" key="1">
    <citation type="journal article" date="2016" name="Nat. Genet.">
        <title>A high-quality carrot genome assembly provides new insights into carotenoid accumulation and asterid genome evolution.</title>
        <authorList>
            <person name="Iorizzo M."/>
            <person name="Ellison S."/>
            <person name="Senalik D."/>
            <person name="Zeng P."/>
            <person name="Satapoomin P."/>
            <person name="Huang J."/>
            <person name="Bowman M."/>
            <person name="Iovene M."/>
            <person name="Sanseverino W."/>
            <person name="Cavagnaro P."/>
            <person name="Yildiz M."/>
            <person name="Macko-Podgorni A."/>
            <person name="Moranska E."/>
            <person name="Grzebelus E."/>
            <person name="Grzebelus D."/>
            <person name="Ashrafi H."/>
            <person name="Zheng Z."/>
            <person name="Cheng S."/>
            <person name="Spooner D."/>
            <person name="Van Deynze A."/>
            <person name="Simon P."/>
        </authorList>
    </citation>
    <scope>NUCLEOTIDE SEQUENCE [LARGE SCALE GENOMIC DNA]</scope>
    <source>
        <tissue evidence="9">Leaf</tissue>
    </source>
</reference>
<comment type="similarity">
    <text evidence="2">Belongs to the peptidase C19 family.</text>
</comment>
<dbReference type="AlphaFoldDB" id="A0A166BPJ1"/>
<dbReference type="PROSITE" id="PS00973">
    <property type="entry name" value="USP_2"/>
    <property type="match status" value="1"/>
</dbReference>
<accession>A0A166BPJ1</accession>
<keyword evidence="5" id="KW-0833">Ubl conjugation pathway</keyword>
<keyword evidence="6" id="KW-0378">Hydrolase</keyword>
<comment type="catalytic activity">
    <reaction evidence="1">
        <text>Thiol-dependent hydrolysis of ester, thioester, amide, peptide and isopeptide bonds formed by the C-terminal Gly of ubiquitin (a 76-residue protein attached to proteins as an intracellular targeting signal).</text>
        <dbReference type="EC" id="3.4.19.12"/>
    </reaction>
</comment>
<evidence type="ECO:0000256" key="6">
    <source>
        <dbReference type="ARBA" id="ARBA00022801"/>
    </source>
</evidence>
<feature type="domain" description="USP" evidence="8">
    <location>
        <begin position="1"/>
        <end position="88"/>
    </location>
</feature>
<dbReference type="PROSITE" id="PS50235">
    <property type="entry name" value="USP_3"/>
    <property type="match status" value="1"/>
</dbReference>
<dbReference type="PANTHER" id="PTHR24006">
    <property type="entry name" value="UBIQUITIN CARBOXYL-TERMINAL HYDROLASE"/>
    <property type="match status" value="1"/>
</dbReference>
<dbReference type="GO" id="GO:0005634">
    <property type="term" value="C:nucleus"/>
    <property type="evidence" value="ECO:0007669"/>
    <property type="project" value="TreeGrafter"/>
</dbReference>
<evidence type="ECO:0000256" key="5">
    <source>
        <dbReference type="ARBA" id="ARBA00022786"/>
    </source>
</evidence>
<evidence type="ECO:0000256" key="3">
    <source>
        <dbReference type="ARBA" id="ARBA00012759"/>
    </source>
</evidence>
<dbReference type="STRING" id="79200.A0A166BPJ1"/>
<dbReference type="EMBL" id="LNRQ01000003">
    <property type="protein sequence ID" value="KZN02709.1"/>
    <property type="molecule type" value="Genomic_DNA"/>
</dbReference>
<comment type="caution">
    <text evidence="9">The sequence shown here is derived from an EMBL/GenBank/DDBJ whole genome shotgun (WGS) entry which is preliminary data.</text>
</comment>
<keyword evidence="7" id="KW-0788">Thiol protease</keyword>
<dbReference type="Gramene" id="KZN02709">
    <property type="protein sequence ID" value="KZN02709"/>
    <property type="gene ID" value="DCAR_011464"/>
</dbReference>
<keyword evidence="4" id="KW-0645">Protease</keyword>
<sequence>MAFAYVVQISENQLKASAGKYIYRLASVVQHFGRAGGGHYTVYRRVTSNLENGDEGHQWFGISDSKVYIVSEEEVLAANASLLFYEKNSEAPTEL</sequence>
<dbReference type="Pfam" id="PF00443">
    <property type="entry name" value="UCH"/>
    <property type="match status" value="1"/>
</dbReference>
<gene>
    <name evidence="9" type="ORF">DCAR_011464</name>
</gene>
<name>A0A166BPJ1_DAUCS</name>
<dbReference type="InterPro" id="IPR038765">
    <property type="entry name" value="Papain-like_cys_pep_sf"/>
</dbReference>
<evidence type="ECO:0000256" key="2">
    <source>
        <dbReference type="ARBA" id="ARBA00009085"/>
    </source>
</evidence>
<dbReference type="GO" id="GO:0016579">
    <property type="term" value="P:protein deubiquitination"/>
    <property type="evidence" value="ECO:0007669"/>
    <property type="project" value="InterPro"/>
</dbReference>
<organism evidence="9">
    <name type="scientific">Daucus carota subsp. sativus</name>
    <name type="common">Carrot</name>
    <dbReference type="NCBI Taxonomy" id="79200"/>
    <lineage>
        <taxon>Eukaryota</taxon>
        <taxon>Viridiplantae</taxon>
        <taxon>Streptophyta</taxon>
        <taxon>Embryophyta</taxon>
        <taxon>Tracheophyta</taxon>
        <taxon>Spermatophyta</taxon>
        <taxon>Magnoliopsida</taxon>
        <taxon>eudicotyledons</taxon>
        <taxon>Gunneridae</taxon>
        <taxon>Pentapetalae</taxon>
        <taxon>asterids</taxon>
        <taxon>campanulids</taxon>
        <taxon>Apiales</taxon>
        <taxon>Apiaceae</taxon>
        <taxon>Apioideae</taxon>
        <taxon>Scandiceae</taxon>
        <taxon>Daucinae</taxon>
        <taxon>Daucus</taxon>
        <taxon>Daucus sect. Daucus</taxon>
    </lineage>
</organism>
<dbReference type="PANTHER" id="PTHR24006:SF888">
    <property type="entry name" value="UBIQUITIN CARBOXYL-TERMINAL HYDROLASE 30"/>
    <property type="match status" value="1"/>
</dbReference>
<evidence type="ECO:0000256" key="4">
    <source>
        <dbReference type="ARBA" id="ARBA00022670"/>
    </source>
</evidence>
<dbReference type="GO" id="GO:0006508">
    <property type="term" value="P:proteolysis"/>
    <property type="evidence" value="ECO:0007669"/>
    <property type="project" value="UniProtKB-KW"/>
</dbReference>
<dbReference type="GO" id="GO:0005829">
    <property type="term" value="C:cytosol"/>
    <property type="evidence" value="ECO:0007669"/>
    <property type="project" value="TreeGrafter"/>
</dbReference>
<dbReference type="GO" id="GO:0004843">
    <property type="term" value="F:cysteine-type deubiquitinase activity"/>
    <property type="evidence" value="ECO:0007669"/>
    <property type="project" value="UniProtKB-EC"/>
</dbReference>
<protein>
    <recommendedName>
        <fullName evidence="3">ubiquitinyl hydrolase 1</fullName>
        <ecNumber evidence="3">3.4.19.12</ecNumber>
    </recommendedName>
</protein>
<evidence type="ECO:0000259" key="8">
    <source>
        <dbReference type="PROSITE" id="PS50235"/>
    </source>
</evidence>
<dbReference type="EC" id="3.4.19.12" evidence="3"/>
<dbReference type="Gene3D" id="3.90.70.10">
    <property type="entry name" value="Cysteine proteinases"/>
    <property type="match status" value="1"/>
</dbReference>
<dbReference type="InterPro" id="IPR018200">
    <property type="entry name" value="USP_CS"/>
</dbReference>
<dbReference type="InterPro" id="IPR028889">
    <property type="entry name" value="USP"/>
</dbReference>
<dbReference type="SUPFAM" id="SSF54001">
    <property type="entry name" value="Cysteine proteinases"/>
    <property type="match status" value="1"/>
</dbReference>
<proteinExistence type="inferred from homology"/>
<dbReference type="InterPro" id="IPR001394">
    <property type="entry name" value="Peptidase_C19_UCH"/>
</dbReference>
<evidence type="ECO:0000313" key="9">
    <source>
        <dbReference type="EMBL" id="KZN02709.1"/>
    </source>
</evidence>
<dbReference type="InterPro" id="IPR050164">
    <property type="entry name" value="Peptidase_C19"/>
</dbReference>
<evidence type="ECO:0000256" key="7">
    <source>
        <dbReference type="ARBA" id="ARBA00022807"/>
    </source>
</evidence>